<evidence type="ECO:0000313" key="9">
    <source>
        <dbReference type="Proteomes" id="UP000616769"/>
    </source>
</evidence>
<name>A0A132AKM7_SARSC</name>
<keyword evidence="5" id="KW-0862">Zinc</keyword>
<organism evidence="8 9">
    <name type="scientific">Sarcoptes scabiei</name>
    <name type="common">Itch mite</name>
    <name type="synonym">Acarus scabiei</name>
    <dbReference type="NCBI Taxonomy" id="52283"/>
    <lineage>
        <taxon>Eukaryota</taxon>
        <taxon>Metazoa</taxon>
        <taxon>Ecdysozoa</taxon>
        <taxon>Arthropoda</taxon>
        <taxon>Chelicerata</taxon>
        <taxon>Arachnida</taxon>
        <taxon>Acari</taxon>
        <taxon>Acariformes</taxon>
        <taxon>Sarcoptiformes</taxon>
        <taxon>Astigmata</taxon>
        <taxon>Psoroptidia</taxon>
        <taxon>Sarcoptoidea</taxon>
        <taxon>Sarcoptidae</taxon>
        <taxon>Sarcoptinae</taxon>
        <taxon>Sarcoptes</taxon>
    </lineage>
</organism>
<dbReference type="Pfam" id="PF10607">
    <property type="entry name" value="CTLH"/>
    <property type="match status" value="1"/>
</dbReference>
<dbReference type="EMBL" id="JXLN01017318">
    <property type="protein sequence ID" value="KPM11487.1"/>
    <property type="molecule type" value="Genomic_DNA"/>
</dbReference>
<keyword evidence="2" id="KW-0963">Cytoplasm</keyword>
<sequence>MENVVIRCREILTQFSSEHRDIHSSVSRIGKAIDKNFISDYVCVGNDTLFEQSSNQEILNKVIVEHFLRQGRSDIAEKLIQESKLEIDTSEKIPYLKMNKILDSLRNHNLGPAMEWAQTNRKQLAKNNSDFEFKLYRLQFIELLKQKPANQMDLINYSRKNFTEFATRYKDEIKALMGSLMFYKIGIENSPYSHLFDENNWIDICNSFTKEACSLLEVSVDSPLSVTFNAGCIALPALINIKQAIQQRNVNDVWSSRDELPIEINVTRKCHYHSIFACPILRQQSCDSNPPMRLQCGHVISRDALNKLSNGSKLKCPYCPIEQNPTEARLIYF</sequence>
<proteinExistence type="predicted"/>
<dbReference type="VEuPathDB" id="VectorBase:SSCA010269"/>
<dbReference type="InterPro" id="IPR006595">
    <property type="entry name" value="CTLH_C"/>
</dbReference>
<dbReference type="InterPro" id="IPR006594">
    <property type="entry name" value="LisH"/>
</dbReference>
<comment type="subcellular location">
    <subcellularLocation>
        <location evidence="1">Cytoplasm</location>
    </subcellularLocation>
</comment>
<dbReference type="GO" id="GO:0008270">
    <property type="term" value="F:zinc ion binding"/>
    <property type="evidence" value="ECO:0007669"/>
    <property type="project" value="UniProtKB-KW"/>
</dbReference>
<dbReference type="GO" id="GO:0005634">
    <property type="term" value="C:nucleus"/>
    <property type="evidence" value="ECO:0007669"/>
    <property type="project" value="TreeGrafter"/>
</dbReference>
<dbReference type="InterPro" id="IPR024964">
    <property type="entry name" value="CTLH/CRA"/>
</dbReference>
<dbReference type="GO" id="GO:0043161">
    <property type="term" value="P:proteasome-mediated ubiquitin-dependent protein catabolic process"/>
    <property type="evidence" value="ECO:0007669"/>
    <property type="project" value="InterPro"/>
</dbReference>
<evidence type="ECO:0000256" key="4">
    <source>
        <dbReference type="ARBA" id="ARBA00022771"/>
    </source>
</evidence>
<dbReference type="OrthoDB" id="1933281at2759"/>
<feature type="domain" description="RING-Gid-type" evidence="7">
    <location>
        <begin position="278"/>
        <end position="319"/>
    </location>
</feature>
<dbReference type="GO" id="GO:0061630">
    <property type="term" value="F:ubiquitin protein ligase activity"/>
    <property type="evidence" value="ECO:0007669"/>
    <property type="project" value="InterPro"/>
</dbReference>
<evidence type="ECO:0000256" key="5">
    <source>
        <dbReference type="ARBA" id="ARBA00022833"/>
    </source>
</evidence>
<evidence type="ECO:0000256" key="3">
    <source>
        <dbReference type="ARBA" id="ARBA00022723"/>
    </source>
</evidence>
<keyword evidence="3" id="KW-0479">Metal-binding</keyword>
<dbReference type="InterPro" id="IPR045098">
    <property type="entry name" value="Fyv10_fam"/>
</dbReference>
<dbReference type="InterPro" id="IPR044063">
    <property type="entry name" value="ZF_RING_GID"/>
</dbReference>
<dbReference type="GO" id="GO:0005737">
    <property type="term" value="C:cytoplasm"/>
    <property type="evidence" value="ECO:0007669"/>
    <property type="project" value="UniProtKB-SubCell"/>
</dbReference>
<dbReference type="PROSITE" id="PS51867">
    <property type="entry name" value="ZF_RING_GID"/>
    <property type="match status" value="1"/>
</dbReference>
<comment type="caution">
    <text evidence="8">The sequence shown here is derived from an EMBL/GenBank/DDBJ whole genome shotgun (WGS) entry which is preliminary data.</text>
</comment>
<dbReference type="FunFam" id="3.30.40.10:FF:000143">
    <property type="entry name" value="Regulator of gluconeogenesis Rmd5"/>
    <property type="match status" value="1"/>
</dbReference>
<dbReference type="PROSITE" id="PS50896">
    <property type="entry name" value="LISH"/>
    <property type="match status" value="1"/>
</dbReference>
<dbReference type="InterPro" id="IPR027370">
    <property type="entry name" value="Znf-RING_euk"/>
</dbReference>
<evidence type="ECO:0000313" key="8">
    <source>
        <dbReference type="EMBL" id="KPM11487.1"/>
    </source>
</evidence>
<dbReference type="PANTHER" id="PTHR12170">
    <property type="entry name" value="MACROPHAGE ERYTHROBLAST ATTACHER-RELATED"/>
    <property type="match status" value="1"/>
</dbReference>
<gene>
    <name evidence="8" type="ORF">QR98_0100580</name>
</gene>
<dbReference type="PROSITE" id="PS50897">
    <property type="entry name" value="CTLH"/>
    <property type="match status" value="1"/>
</dbReference>
<evidence type="ECO:0000259" key="6">
    <source>
        <dbReference type="PROSITE" id="PS50897"/>
    </source>
</evidence>
<keyword evidence="4 8" id="KW-0863">Zinc-finger</keyword>
<dbReference type="SMART" id="SM00668">
    <property type="entry name" value="CTLH"/>
    <property type="match status" value="1"/>
</dbReference>
<protein>
    <submittedName>
        <fullName evidence="8">CTLH/CRA C-terminal to LisH motif domain and RING-type zinc-finger containing protein</fullName>
    </submittedName>
</protein>
<dbReference type="GO" id="GO:0034657">
    <property type="term" value="C:GID complex"/>
    <property type="evidence" value="ECO:0007669"/>
    <property type="project" value="TreeGrafter"/>
</dbReference>
<evidence type="ECO:0000256" key="2">
    <source>
        <dbReference type="ARBA" id="ARBA00022490"/>
    </source>
</evidence>
<dbReference type="Proteomes" id="UP000616769">
    <property type="component" value="Unassembled WGS sequence"/>
</dbReference>
<feature type="domain" description="CTLH" evidence="6">
    <location>
        <begin position="94"/>
        <end position="151"/>
    </location>
</feature>
<accession>A0A132AKM7</accession>
<evidence type="ECO:0000256" key="1">
    <source>
        <dbReference type="ARBA" id="ARBA00004496"/>
    </source>
</evidence>
<reference evidence="8 9" key="1">
    <citation type="journal article" date="2015" name="Parasit. Vectors">
        <title>Draft genome of the scabies mite.</title>
        <authorList>
            <person name="Rider S.D.Jr."/>
            <person name="Morgan M.S."/>
            <person name="Arlian L.G."/>
        </authorList>
    </citation>
    <scope>NUCLEOTIDE SEQUENCE [LARGE SCALE GENOMIC DNA]</scope>
    <source>
        <strain evidence="8">Arlian Lab</strain>
    </source>
</reference>
<dbReference type="InterPro" id="IPR013144">
    <property type="entry name" value="CRA_dom"/>
</dbReference>
<evidence type="ECO:0000259" key="7">
    <source>
        <dbReference type="PROSITE" id="PS51867"/>
    </source>
</evidence>
<dbReference type="Pfam" id="PF13445">
    <property type="entry name" value="zf-RING_UBOX"/>
    <property type="match status" value="1"/>
</dbReference>
<dbReference type="SMART" id="SM00757">
    <property type="entry name" value="CRA"/>
    <property type="match status" value="1"/>
</dbReference>
<dbReference type="AlphaFoldDB" id="A0A132AKM7"/>
<dbReference type="PANTHER" id="PTHR12170:SF3">
    <property type="entry name" value="GH10162P"/>
    <property type="match status" value="1"/>
</dbReference>
<dbReference type="SUPFAM" id="SSF57850">
    <property type="entry name" value="RING/U-box"/>
    <property type="match status" value="1"/>
</dbReference>